<dbReference type="InterPro" id="IPR001849">
    <property type="entry name" value="PH_domain"/>
</dbReference>
<feature type="compositionally biased region" description="Acidic residues" evidence="1">
    <location>
        <begin position="284"/>
        <end position="299"/>
    </location>
</feature>
<evidence type="ECO:0000256" key="1">
    <source>
        <dbReference type="SAM" id="MobiDB-lite"/>
    </source>
</evidence>
<keyword evidence="4" id="KW-1185">Reference proteome</keyword>
<evidence type="ECO:0000313" key="4">
    <source>
        <dbReference type="Proteomes" id="UP001075354"/>
    </source>
</evidence>
<dbReference type="InterPro" id="IPR011993">
    <property type="entry name" value="PH-like_dom_sf"/>
</dbReference>
<dbReference type="Proteomes" id="UP001075354">
    <property type="component" value="Chromosome 6"/>
</dbReference>
<name>A0AAV7XTL2_9NEOP</name>
<dbReference type="PROSITE" id="PS50003">
    <property type="entry name" value="PH_DOMAIN"/>
    <property type="match status" value="1"/>
</dbReference>
<organism evidence="3 4">
    <name type="scientific">Megalurothrips usitatus</name>
    <name type="common">bean blossom thrips</name>
    <dbReference type="NCBI Taxonomy" id="439358"/>
    <lineage>
        <taxon>Eukaryota</taxon>
        <taxon>Metazoa</taxon>
        <taxon>Ecdysozoa</taxon>
        <taxon>Arthropoda</taxon>
        <taxon>Hexapoda</taxon>
        <taxon>Insecta</taxon>
        <taxon>Pterygota</taxon>
        <taxon>Neoptera</taxon>
        <taxon>Paraneoptera</taxon>
        <taxon>Thysanoptera</taxon>
        <taxon>Terebrantia</taxon>
        <taxon>Thripoidea</taxon>
        <taxon>Thripidae</taxon>
        <taxon>Megalurothrips</taxon>
    </lineage>
</organism>
<dbReference type="AlphaFoldDB" id="A0AAV7XTL2"/>
<comment type="caution">
    <text evidence="3">The sequence shown here is derived from an EMBL/GenBank/DDBJ whole genome shotgun (WGS) entry which is preliminary data.</text>
</comment>
<evidence type="ECO:0000313" key="3">
    <source>
        <dbReference type="EMBL" id="KAJ1526816.1"/>
    </source>
</evidence>
<feature type="compositionally biased region" description="Gly residues" evidence="1">
    <location>
        <begin position="190"/>
        <end position="200"/>
    </location>
</feature>
<evidence type="ECO:0000259" key="2">
    <source>
        <dbReference type="PROSITE" id="PS50003"/>
    </source>
</evidence>
<dbReference type="EMBL" id="JAPTSV010000006">
    <property type="protein sequence ID" value="KAJ1526816.1"/>
    <property type="molecule type" value="Genomic_DNA"/>
</dbReference>
<feature type="region of interest" description="Disordered" evidence="1">
    <location>
        <begin position="282"/>
        <end position="301"/>
    </location>
</feature>
<gene>
    <name evidence="3" type="ORF">ONE63_008385</name>
</gene>
<reference evidence="3" key="1">
    <citation type="submission" date="2022-12" db="EMBL/GenBank/DDBJ databases">
        <title>Chromosome-level genome assembly of the bean flower thrips Megalurothrips usitatus.</title>
        <authorList>
            <person name="Ma L."/>
            <person name="Liu Q."/>
            <person name="Li H."/>
            <person name="Cai W."/>
        </authorList>
    </citation>
    <scope>NUCLEOTIDE SEQUENCE</scope>
    <source>
        <strain evidence="3">Cailab_2022a</strain>
    </source>
</reference>
<accession>A0AAV7XTL2</accession>
<feature type="region of interest" description="Disordered" evidence="1">
    <location>
        <begin position="182"/>
        <end position="209"/>
    </location>
</feature>
<feature type="domain" description="PH" evidence="2">
    <location>
        <begin position="10"/>
        <end position="132"/>
    </location>
</feature>
<sequence length="453" mass="47367">MTKEKDSELGGIAGGYLDVKLPARDRRRRFGSWKSWRRHWVEVRAAPELGVELVLSSARLGPETGVIRVPSGASVCRTASRSRSHAFVIASSSSSPGCAAPACSEASGDVFLAARSEADSEHWMSVLRAAAGSVGRRAPVDAMPAVPVPIPRGHSHGLSPASVALLRGRRLSRSEGDLLATPLGALDGLSPGGTRGGRGGRTAPEVSATSTLGRRPLRQPFRLLYGRRRAETLRADVQMPCTDKLSTSPQATSGSALSLLGGKIASGLISAGLGLILSTPGGSEVEDNDNDLEADDDIDSPPVRLGVDRDLDAVSDVLTSLALDRRRESAVSVASGIYEEIRDSAETEVTGTAPGTPVVVIDRVYENAAAVAARLGQESHYEPLLFTPGPGLERGSSTPARPDGSPPPLPPRQNLTPISELLTLTRCATPPTPPSGRDSSYPLESTGIPALDD</sequence>
<protein>
    <recommendedName>
        <fullName evidence="2">PH domain-containing protein</fullName>
    </recommendedName>
</protein>
<proteinExistence type="predicted"/>
<dbReference type="SUPFAM" id="SSF50729">
    <property type="entry name" value="PH domain-like"/>
    <property type="match status" value="1"/>
</dbReference>
<dbReference type="Gene3D" id="2.30.29.30">
    <property type="entry name" value="Pleckstrin-homology domain (PH domain)/Phosphotyrosine-binding domain (PTB)"/>
    <property type="match status" value="1"/>
</dbReference>
<feature type="region of interest" description="Disordered" evidence="1">
    <location>
        <begin position="382"/>
        <end position="453"/>
    </location>
</feature>